<accession>A0ACB9R8E4</accession>
<evidence type="ECO:0000313" key="2">
    <source>
        <dbReference type="Proteomes" id="UP001057402"/>
    </source>
</evidence>
<gene>
    <name evidence="1" type="ORF">MLD38_012514</name>
</gene>
<protein>
    <submittedName>
        <fullName evidence="1">Uncharacterized protein</fullName>
    </submittedName>
</protein>
<sequence>MMTRNEGSKDGENRVLDLEKQYAFYKAYHGNPVNILLHRLFVWPVVFTFLLLLYFTPCVSQFQSPGSLSLPVRLLTSHGLFLNLGFLPVLLFVVIYLCLDKKASSLAAVVCLACWVGSSFLARMLGFSWAWKVVLVSQLVCWTGEALGHAPFEKRAPSDNIVQASLTTPFLVLLEVLQTVFRYEPSE</sequence>
<dbReference type="Proteomes" id="UP001057402">
    <property type="component" value="Chromosome 4"/>
</dbReference>
<name>A0ACB9R8E4_9MYRT</name>
<dbReference type="EMBL" id="CM042883">
    <property type="protein sequence ID" value="KAI4374531.1"/>
    <property type="molecule type" value="Genomic_DNA"/>
</dbReference>
<comment type="caution">
    <text evidence="1">The sequence shown here is derived from an EMBL/GenBank/DDBJ whole genome shotgun (WGS) entry which is preliminary data.</text>
</comment>
<organism evidence="1 2">
    <name type="scientific">Melastoma candidum</name>
    <dbReference type="NCBI Taxonomy" id="119954"/>
    <lineage>
        <taxon>Eukaryota</taxon>
        <taxon>Viridiplantae</taxon>
        <taxon>Streptophyta</taxon>
        <taxon>Embryophyta</taxon>
        <taxon>Tracheophyta</taxon>
        <taxon>Spermatophyta</taxon>
        <taxon>Magnoliopsida</taxon>
        <taxon>eudicotyledons</taxon>
        <taxon>Gunneridae</taxon>
        <taxon>Pentapetalae</taxon>
        <taxon>rosids</taxon>
        <taxon>malvids</taxon>
        <taxon>Myrtales</taxon>
        <taxon>Melastomataceae</taxon>
        <taxon>Melastomatoideae</taxon>
        <taxon>Melastomateae</taxon>
        <taxon>Melastoma</taxon>
    </lineage>
</organism>
<keyword evidence="2" id="KW-1185">Reference proteome</keyword>
<proteinExistence type="predicted"/>
<reference evidence="2" key="1">
    <citation type="journal article" date="2023" name="Front. Plant Sci.">
        <title>Chromosomal-level genome assembly of Melastoma candidum provides insights into trichome evolution.</title>
        <authorList>
            <person name="Zhong Y."/>
            <person name="Wu W."/>
            <person name="Sun C."/>
            <person name="Zou P."/>
            <person name="Liu Y."/>
            <person name="Dai S."/>
            <person name="Zhou R."/>
        </authorList>
    </citation>
    <scope>NUCLEOTIDE SEQUENCE [LARGE SCALE GENOMIC DNA]</scope>
</reference>
<evidence type="ECO:0000313" key="1">
    <source>
        <dbReference type="EMBL" id="KAI4374531.1"/>
    </source>
</evidence>